<dbReference type="AlphaFoldDB" id="A0A0A9A8H8"/>
<evidence type="ECO:0000313" key="1">
    <source>
        <dbReference type="EMBL" id="JAD47391.1"/>
    </source>
</evidence>
<organism evidence="1">
    <name type="scientific">Arundo donax</name>
    <name type="common">Giant reed</name>
    <name type="synonym">Donax arundinaceus</name>
    <dbReference type="NCBI Taxonomy" id="35708"/>
    <lineage>
        <taxon>Eukaryota</taxon>
        <taxon>Viridiplantae</taxon>
        <taxon>Streptophyta</taxon>
        <taxon>Embryophyta</taxon>
        <taxon>Tracheophyta</taxon>
        <taxon>Spermatophyta</taxon>
        <taxon>Magnoliopsida</taxon>
        <taxon>Liliopsida</taxon>
        <taxon>Poales</taxon>
        <taxon>Poaceae</taxon>
        <taxon>PACMAD clade</taxon>
        <taxon>Arundinoideae</taxon>
        <taxon>Arundineae</taxon>
        <taxon>Arundo</taxon>
    </lineage>
</organism>
<dbReference type="EMBL" id="GBRH01250504">
    <property type="protein sequence ID" value="JAD47391.1"/>
    <property type="molecule type" value="Transcribed_RNA"/>
</dbReference>
<accession>A0A0A9A8H8</accession>
<name>A0A0A9A8H8_ARUDO</name>
<protein>
    <submittedName>
        <fullName evidence="1">Uncharacterized protein</fullName>
    </submittedName>
</protein>
<reference evidence="1" key="2">
    <citation type="journal article" date="2015" name="Data Brief">
        <title>Shoot transcriptome of the giant reed, Arundo donax.</title>
        <authorList>
            <person name="Barrero R.A."/>
            <person name="Guerrero F.D."/>
            <person name="Moolhuijzen P."/>
            <person name="Goolsby J.A."/>
            <person name="Tidwell J."/>
            <person name="Bellgard S.E."/>
            <person name="Bellgard M.I."/>
        </authorList>
    </citation>
    <scope>NUCLEOTIDE SEQUENCE</scope>
    <source>
        <tissue evidence="1">Shoot tissue taken approximately 20 cm above the soil surface</tissue>
    </source>
</reference>
<sequence length="21" mass="2349">MAVSASLVYGDSCMHYSHFRS</sequence>
<reference evidence="1" key="1">
    <citation type="submission" date="2014-09" db="EMBL/GenBank/DDBJ databases">
        <authorList>
            <person name="Magalhaes I.L.F."/>
            <person name="Oliveira U."/>
            <person name="Santos F.R."/>
            <person name="Vidigal T.H.D.A."/>
            <person name="Brescovit A.D."/>
            <person name="Santos A.J."/>
        </authorList>
    </citation>
    <scope>NUCLEOTIDE SEQUENCE</scope>
    <source>
        <tissue evidence="1">Shoot tissue taken approximately 20 cm above the soil surface</tissue>
    </source>
</reference>
<proteinExistence type="predicted"/>